<name>A0A6J6T2Z3_9ZZZZ</name>
<sequence length="53" mass="5871">MDENISRAAGASHGTDVTPEDFRNLVEPLGRRLEQRTTLYGRVPNTDDSTVLV</sequence>
<reference evidence="2" key="1">
    <citation type="submission" date="2020-05" db="EMBL/GenBank/DDBJ databases">
        <authorList>
            <person name="Chiriac C."/>
            <person name="Salcher M."/>
            <person name="Ghai R."/>
            <person name="Kavagutti S V."/>
        </authorList>
    </citation>
    <scope>NUCLEOTIDE SEQUENCE</scope>
</reference>
<evidence type="ECO:0000256" key="1">
    <source>
        <dbReference type="SAM" id="MobiDB-lite"/>
    </source>
</evidence>
<protein>
    <submittedName>
        <fullName evidence="2">Unannotated protein</fullName>
    </submittedName>
</protein>
<organism evidence="2">
    <name type="scientific">freshwater metagenome</name>
    <dbReference type="NCBI Taxonomy" id="449393"/>
    <lineage>
        <taxon>unclassified sequences</taxon>
        <taxon>metagenomes</taxon>
        <taxon>ecological metagenomes</taxon>
    </lineage>
</organism>
<proteinExistence type="predicted"/>
<evidence type="ECO:0000313" key="2">
    <source>
        <dbReference type="EMBL" id="CAB4741530.1"/>
    </source>
</evidence>
<dbReference type="AlphaFoldDB" id="A0A6J6T2Z3"/>
<dbReference type="EMBL" id="CAEZYU010000042">
    <property type="protein sequence ID" value="CAB4741530.1"/>
    <property type="molecule type" value="Genomic_DNA"/>
</dbReference>
<gene>
    <name evidence="2" type="ORF">UFOPK2766_01074</name>
</gene>
<accession>A0A6J6T2Z3</accession>
<feature type="region of interest" description="Disordered" evidence="1">
    <location>
        <begin position="1"/>
        <end position="21"/>
    </location>
</feature>